<sequence>MTGFEALVGRTYPPTAPYEVGREHIRAFADAIGDDSPVYRQPEAARALGHPDVVAPPTFPVVFTFAATQQVVDDPDVGVDFSRVVHGGQRFTYQRPICAGDRLTCAVAIENIKLLAGNLQITMRTEVRSVAGEAVLTDWSTIVVRAE</sequence>
<dbReference type="InterPro" id="IPR016709">
    <property type="entry name" value="HadA-like"/>
</dbReference>
<dbReference type="Gene3D" id="3.10.129.10">
    <property type="entry name" value="Hotdog Thioesterase"/>
    <property type="match status" value="1"/>
</dbReference>
<dbReference type="Proteomes" id="UP000285112">
    <property type="component" value="Unassembled WGS sequence"/>
</dbReference>
<dbReference type="AlphaFoldDB" id="A0A419HWS7"/>
<dbReference type="RefSeq" id="WP_120025643.1">
    <property type="nucleotide sequence ID" value="NZ_QZFV01000109.1"/>
</dbReference>
<dbReference type="Pfam" id="PF13452">
    <property type="entry name" value="FAS1_DH_region"/>
    <property type="match status" value="1"/>
</dbReference>
<reference evidence="3 4" key="1">
    <citation type="submission" date="2018-09" db="EMBL/GenBank/DDBJ databases">
        <title>YIM PH 21725 draft genome.</title>
        <authorList>
            <person name="Miao C."/>
        </authorList>
    </citation>
    <scope>NUCLEOTIDE SEQUENCE [LARGE SCALE GENOMIC DNA]</scope>
    <source>
        <strain evidence="4">YIM PH21725</strain>
    </source>
</reference>
<dbReference type="CDD" id="cd03441">
    <property type="entry name" value="R_hydratase_like"/>
    <property type="match status" value="1"/>
</dbReference>
<evidence type="ECO:0000256" key="1">
    <source>
        <dbReference type="HAMAP-Rule" id="MF_00799"/>
    </source>
</evidence>
<proteinExistence type="inferred from homology"/>
<evidence type="ECO:0000259" key="2">
    <source>
        <dbReference type="Pfam" id="PF13452"/>
    </source>
</evidence>
<name>A0A419HWS7_9PSEU</name>
<comment type="caution">
    <text evidence="3">The sequence shown here is derived from an EMBL/GenBank/DDBJ whole genome shotgun (WGS) entry which is preliminary data.</text>
</comment>
<keyword evidence="4" id="KW-1185">Reference proteome</keyword>
<dbReference type="HAMAP" id="MF_00799">
    <property type="entry name" value="UPF0336"/>
    <property type="match status" value="1"/>
</dbReference>
<dbReference type="OrthoDB" id="5415111at2"/>
<dbReference type="PIRSF" id="PIRSF018072">
    <property type="entry name" value="UCP018072"/>
    <property type="match status" value="1"/>
</dbReference>
<dbReference type="InterPro" id="IPR039569">
    <property type="entry name" value="FAS1-like_DH_region"/>
</dbReference>
<evidence type="ECO:0000313" key="4">
    <source>
        <dbReference type="Proteomes" id="UP000285112"/>
    </source>
</evidence>
<gene>
    <name evidence="3" type="ORF">D5S19_23315</name>
</gene>
<comment type="similarity">
    <text evidence="1">Belongs to the UPF0336 family.</text>
</comment>
<dbReference type="InterPro" id="IPR029069">
    <property type="entry name" value="HotDog_dom_sf"/>
</dbReference>
<dbReference type="EMBL" id="QZFV01000109">
    <property type="protein sequence ID" value="RJQ81423.1"/>
    <property type="molecule type" value="Genomic_DNA"/>
</dbReference>
<organism evidence="3 4">
    <name type="scientific">Amycolatopsis panacis</name>
    <dbReference type="NCBI Taxonomy" id="2340917"/>
    <lineage>
        <taxon>Bacteria</taxon>
        <taxon>Bacillati</taxon>
        <taxon>Actinomycetota</taxon>
        <taxon>Actinomycetes</taxon>
        <taxon>Pseudonocardiales</taxon>
        <taxon>Pseudonocardiaceae</taxon>
        <taxon>Amycolatopsis</taxon>
    </lineage>
</organism>
<feature type="domain" description="FAS1-like dehydratase" evidence="2">
    <location>
        <begin position="6"/>
        <end position="137"/>
    </location>
</feature>
<evidence type="ECO:0000313" key="3">
    <source>
        <dbReference type="EMBL" id="RJQ81423.1"/>
    </source>
</evidence>
<protein>
    <recommendedName>
        <fullName evidence="1">UPF0336 protein D5S19_23315</fullName>
    </recommendedName>
</protein>
<dbReference type="SUPFAM" id="SSF54637">
    <property type="entry name" value="Thioesterase/thiol ester dehydrase-isomerase"/>
    <property type="match status" value="1"/>
</dbReference>
<accession>A0A419HWS7</accession>